<keyword evidence="1" id="KW-1133">Transmembrane helix</keyword>
<dbReference type="SUPFAM" id="SSF54334">
    <property type="entry name" value="Superantigen toxins, C-terminal domain"/>
    <property type="match status" value="1"/>
</dbReference>
<protein>
    <submittedName>
        <fullName evidence="2">Uncharacterized protein</fullName>
    </submittedName>
</protein>
<dbReference type="EMBL" id="SHMQ01000033">
    <property type="protein sequence ID" value="RZV37636.1"/>
    <property type="molecule type" value="Genomic_DNA"/>
</dbReference>
<keyword evidence="1" id="KW-0812">Transmembrane</keyword>
<accession>A0A520X903</accession>
<gene>
    <name evidence="2" type="ORF">EVJ48_08575</name>
</gene>
<dbReference type="InterPro" id="IPR016091">
    <property type="entry name" value="SuperAg_toxin_C"/>
</dbReference>
<sequence length="169" mass="19983">MKKRSKTISYFYFLLNKKRNFVFSILYVLLAAISFLLLPGCAKTGYPQPPKIVPPHSPVILKAEKNKKTVRIVYRYVYDLDKIKGFLIYRSYYKNKKNAVKLQCNSSKPFAFQNLNFKKRFSLQNNKFFYNVNSKVLRNGYYVFCIKSVGNFNIKSDFSNYKIIFIKIN</sequence>
<keyword evidence="1" id="KW-0472">Membrane</keyword>
<dbReference type="AlphaFoldDB" id="A0A520X903"/>
<comment type="caution">
    <text evidence="2">The sequence shown here is derived from an EMBL/GenBank/DDBJ whole genome shotgun (WGS) entry which is preliminary data.</text>
</comment>
<dbReference type="GO" id="GO:0005576">
    <property type="term" value="C:extracellular region"/>
    <property type="evidence" value="ECO:0007669"/>
    <property type="project" value="InterPro"/>
</dbReference>
<evidence type="ECO:0000256" key="1">
    <source>
        <dbReference type="SAM" id="Phobius"/>
    </source>
</evidence>
<evidence type="ECO:0000313" key="3">
    <source>
        <dbReference type="Proteomes" id="UP000322454"/>
    </source>
</evidence>
<proteinExistence type="predicted"/>
<organism evidence="2 3">
    <name type="scientific">Candidatus Acidulodesulfobacterium acidiphilum</name>
    <dbReference type="NCBI Taxonomy" id="2597224"/>
    <lineage>
        <taxon>Bacteria</taxon>
        <taxon>Deltaproteobacteria</taxon>
        <taxon>Candidatus Acidulodesulfobacterales</taxon>
        <taxon>Candidatus Acidulodesulfobacterium</taxon>
    </lineage>
</organism>
<evidence type="ECO:0000313" key="2">
    <source>
        <dbReference type="EMBL" id="RZV37636.1"/>
    </source>
</evidence>
<name>A0A520X903_9DELT</name>
<dbReference type="Proteomes" id="UP000322454">
    <property type="component" value="Unassembled WGS sequence"/>
</dbReference>
<feature type="transmembrane region" description="Helical" evidence="1">
    <location>
        <begin position="21"/>
        <end position="40"/>
    </location>
</feature>
<reference evidence="2 3" key="1">
    <citation type="submission" date="2019-01" db="EMBL/GenBank/DDBJ databases">
        <title>Insights into ecological role of a new deltaproteobacterial order Candidatus Sinidesulfobacterales (Sva0485) by metagenomics and metatranscriptomics.</title>
        <authorList>
            <person name="Tan S."/>
            <person name="Liu J."/>
            <person name="Fang Y."/>
            <person name="Hedlund B."/>
            <person name="Lian Z.-H."/>
            <person name="Huang L.-Y."/>
            <person name="Li J.-T."/>
            <person name="Huang L.-N."/>
            <person name="Li W.-J."/>
            <person name="Jiang H.-C."/>
            <person name="Dong H.-L."/>
            <person name="Shu W.-S."/>
        </authorList>
    </citation>
    <scope>NUCLEOTIDE SEQUENCE [LARGE SCALE GENOMIC DNA]</scope>
    <source>
        <strain evidence="2">AP4</strain>
    </source>
</reference>